<keyword evidence="9" id="KW-1185">Reference proteome</keyword>
<gene>
    <name evidence="8" type="ORF">DZC73_26090</name>
</gene>
<sequence>MNALERRACARFAALSLVCCACAVLSPSAQAWGDKGHQVVALVAWEHMSPKARDAITAMLANDPKPYPMRDGVMTNASFDRQATWADYYRDSQRGPGVTPDDIHSYYWHFADIEIHGGSLEQACYGFQPLPPGDLGSEGPDPDCAVNKIEQFALELSSPSASADEKRLAIKYLMHFVGDIHQPLHAADDVDHGGNGKNATVNGGSAQPLHHHWDVTFVDAVAARPGKPNPSPQEVVAALKKPTAQQVTQWQHDPSPRRWALESYALARRDAYGDLPVPSSTPSGKVYKLSKAYADQAKRDVATQLVKAGVRLAGVFNKALAPD</sequence>
<dbReference type="InterPro" id="IPR003154">
    <property type="entry name" value="S1/P1nuclease"/>
</dbReference>
<evidence type="ECO:0000256" key="7">
    <source>
        <dbReference type="SAM" id="SignalP"/>
    </source>
</evidence>
<keyword evidence="1" id="KW-0540">Nuclease</keyword>
<reference evidence="8 9" key="1">
    <citation type="submission" date="2018-08" db="EMBL/GenBank/DDBJ databases">
        <authorList>
            <person name="Khan S.A."/>
            <person name="Jeon C.O."/>
            <person name="Chun B.H."/>
            <person name="Jeong S.E."/>
        </authorList>
    </citation>
    <scope>NUCLEOTIDE SEQUENCE [LARGE SCALE GENOMIC DNA]</scope>
    <source>
        <strain evidence="8 9">S-16</strain>
    </source>
</reference>
<keyword evidence="5" id="KW-1015">Disulfide bond</keyword>
<proteinExistence type="predicted"/>
<dbReference type="AlphaFoldDB" id="A0A3N7ISU0"/>
<dbReference type="GO" id="GO:0046872">
    <property type="term" value="F:metal ion binding"/>
    <property type="evidence" value="ECO:0007669"/>
    <property type="project" value="UniProtKB-KW"/>
</dbReference>
<dbReference type="GO" id="GO:0006308">
    <property type="term" value="P:DNA catabolic process"/>
    <property type="evidence" value="ECO:0007669"/>
    <property type="project" value="InterPro"/>
</dbReference>
<dbReference type="GO" id="GO:0016788">
    <property type="term" value="F:hydrolase activity, acting on ester bonds"/>
    <property type="evidence" value="ECO:0007669"/>
    <property type="project" value="InterPro"/>
</dbReference>
<evidence type="ECO:0000256" key="6">
    <source>
        <dbReference type="ARBA" id="ARBA00023180"/>
    </source>
</evidence>
<dbReference type="Gene3D" id="1.10.575.10">
    <property type="entry name" value="P1 Nuclease"/>
    <property type="match status" value="1"/>
</dbReference>
<feature type="chain" id="PRO_5018203722" description="S1/P1 Nuclease" evidence="7">
    <location>
        <begin position="32"/>
        <end position="323"/>
    </location>
</feature>
<dbReference type="RefSeq" id="WP_124543322.1">
    <property type="nucleotide sequence ID" value="NZ_QUSW01000009.1"/>
</dbReference>
<evidence type="ECO:0000313" key="8">
    <source>
        <dbReference type="EMBL" id="RQP21912.1"/>
    </source>
</evidence>
<dbReference type="PANTHER" id="PTHR33146:SF26">
    <property type="entry name" value="ENDONUCLEASE 4"/>
    <property type="match status" value="1"/>
</dbReference>
<protein>
    <recommendedName>
        <fullName evidence="10">S1/P1 Nuclease</fullName>
    </recommendedName>
</protein>
<dbReference type="SUPFAM" id="SSF48537">
    <property type="entry name" value="Phospholipase C/P1 nuclease"/>
    <property type="match status" value="1"/>
</dbReference>
<keyword evidence="4" id="KW-0378">Hydrolase</keyword>
<dbReference type="GO" id="GO:0004519">
    <property type="term" value="F:endonuclease activity"/>
    <property type="evidence" value="ECO:0007669"/>
    <property type="project" value="UniProtKB-KW"/>
</dbReference>
<dbReference type="CDD" id="cd11010">
    <property type="entry name" value="S1-P1_nuclease"/>
    <property type="match status" value="1"/>
</dbReference>
<evidence type="ECO:0000256" key="3">
    <source>
        <dbReference type="ARBA" id="ARBA00022759"/>
    </source>
</evidence>
<dbReference type="EMBL" id="QUSW01000009">
    <property type="protein sequence ID" value="RQP21912.1"/>
    <property type="molecule type" value="Genomic_DNA"/>
</dbReference>
<evidence type="ECO:0000256" key="1">
    <source>
        <dbReference type="ARBA" id="ARBA00022722"/>
    </source>
</evidence>
<organism evidence="8 9">
    <name type="scientific">Piscinibacter terrae</name>
    <dbReference type="NCBI Taxonomy" id="2496871"/>
    <lineage>
        <taxon>Bacteria</taxon>
        <taxon>Pseudomonadati</taxon>
        <taxon>Pseudomonadota</taxon>
        <taxon>Betaproteobacteria</taxon>
        <taxon>Burkholderiales</taxon>
        <taxon>Sphaerotilaceae</taxon>
        <taxon>Piscinibacter</taxon>
    </lineage>
</organism>
<evidence type="ECO:0000256" key="5">
    <source>
        <dbReference type="ARBA" id="ARBA00023157"/>
    </source>
</evidence>
<evidence type="ECO:0008006" key="10">
    <source>
        <dbReference type="Google" id="ProtNLM"/>
    </source>
</evidence>
<evidence type="ECO:0000256" key="2">
    <source>
        <dbReference type="ARBA" id="ARBA00022723"/>
    </source>
</evidence>
<evidence type="ECO:0000313" key="9">
    <source>
        <dbReference type="Proteomes" id="UP000267464"/>
    </source>
</evidence>
<keyword evidence="3" id="KW-0255">Endonuclease</keyword>
<keyword evidence="2" id="KW-0479">Metal-binding</keyword>
<dbReference type="Proteomes" id="UP000267464">
    <property type="component" value="Unassembled WGS sequence"/>
</dbReference>
<dbReference type="Pfam" id="PF02265">
    <property type="entry name" value="S1-P1_nuclease"/>
    <property type="match status" value="1"/>
</dbReference>
<evidence type="ECO:0000256" key="4">
    <source>
        <dbReference type="ARBA" id="ARBA00022801"/>
    </source>
</evidence>
<dbReference type="OrthoDB" id="267579at2"/>
<dbReference type="PANTHER" id="PTHR33146">
    <property type="entry name" value="ENDONUCLEASE 4"/>
    <property type="match status" value="1"/>
</dbReference>
<keyword evidence="7" id="KW-0732">Signal</keyword>
<keyword evidence="6" id="KW-0325">Glycoprotein</keyword>
<feature type="signal peptide" evidence="7">
    <location>
        <begin position="1"/>
        <end position="31"/>
    </location>
</feature>
<dbReference type="InterPro" id="IPR008947">
    <property type="entry name" value="PLipase_C/P1_nuclease_dom_sf"/>
</dbReference>
<name>A0A3N7ISU0_9BURK</name>
<accession>A0A3N7ISU0</accession>
<dbReference type="GO" id="GO:0003676">
    <property type="term" value="F:nucleic acid binding"/>
    <property type="evidence" value="ECO:0007669"/>
    <property type="project" value="InterPro"/>
</dbReference>
<comment type="caution">
    <text evidence="8">The sequence shown here is derived from an EMBL/GenBank/DDBJ whole genome shotgun (WGS) entry which is preliminary data.</text>
</comment>
<reference evidence="8 9" key="2">
    <citation type="submission" date="2018-12" db="EMBL/GenBank/DDBJ databases">
        <title>Rhizobacter gummiphilus sp. nov., a rubber-degrading bacterium isolated from the soil of a botanical garden in Japan.</title>
        <authorList>
            <person name="Shunsuke S.S."/>
        </authorList>
    </citation>
    <scope>NUCLEOTIDE SEQUENCE [LARGE SCALE GENOMIC DNA]</scope>
    <source>
        <strain evidence="8 9">S-16</strain>
    </source>
</reference>